<feature type="compositionally biased region" description="Low complexity" evidence="1">
    <location>
        <begin position="17"/>
        <end position="27"/>
    </location>
</feature>
<evidence type="ECO:0000256" key="1">
    <source>
        <dbReference type="SAM" id="MobiDB-lite"/>
    </source>
</evidence>
<dbReference type="GeneID" id="42906143"/>
<protein>
    <submittedName>
        <fullName evidence="2">Uncharacterized protein</fullName>
    </submittedName>
</protein>
<feature type="region of interest" description="Disordered" evidence="1">
    <location>
        <begin position="13"/>
        <end position="48"/>
    </location>
</feature>
<dbReference type="AlphaFoldDB" id="A0A650AG91"/>
<keyword evidence="2" id="KW-0496">Mitochondrion</keyword>
<dbReference type="RefSeq" id="YP_009722307.1">
    <property type="nucleotide sequence ID" value="NC_045397.1"/>
</dbReference>
<dbReference type="EMBL" id="MK527108">
    <property type="protein sequence ID" value="QGN66709.1"/>
    <property type="molecule type" value="Genomic_DNA"/>
</dbReference>
<organism evidence="2">
    <name type="scientific">Morchella importuna</name>
    <dbReference type="NCBI Taxonomy" id="1174673"/>
    <lineage>
        <taxon>Eukaryota</taxon>
        <taxon>Fungi</taxon>
        <taxon>Dikarya</taxon>
        <taxon>Ascomycota</taxon>
        <taxon>Pezizomycotina</taxon>
        <taxon>Pezizomycetes</taxon>
        <taxon>Pezizales</taxon>
        <taxon>Morchellaceae</taxon>
        <taxon>Morchella</taxon>
    </lineage>
</organism>
<evidence type="ECO:0000313" key="2">
    <source>
        <dbReference type="EMBL" id="QGN66709.1"/>
    </source>
</evidence>
<proteinExistence type="predicted"/>
<reference evidence="2" key="1">
    <citation type="submission" date="2019-02" db="EMBL/GenBank/DDBJ databases">
        <title>The largest mitochondrial genome of Morchella importuna (272.2 kb) among fungi reservoir of numerous mitochondrial ORFs, repeatitive sequences and nuclear genome horizontal transfer.</title>
        <authorList>
            <person name="Liu W."/>
            <person name="Bian Y."/>
        </authorList>
    </citation>
    <scope>NUCLEOTIDE SEQUENCE</scope>
</reference>
<gene>
    <name evidence="2" type="primary">orf162</name>
</gene>
<name>A0A650AG91_9PEZI</name>
<accession>A0A650AG91</accession>
<sequence>MWPISEIGAYFPTQLLPPRGRPAGRPAGSKECRGAGRGVSLGTSPPPRRERSCVVPFLFYLKKIIKRTKMGSWRQGGSLRPSFSSSSSLKWYLFSLPPPGRGRYMWQNKNKSVFCPHTFIFSQQSSTNLFYQPIWRRFRALFRSLIIRSRGKMRKITLYRVA</sequence>
<geneLocation type="mitochondrion" evidence="2"/>